<dbReference type="NCBIfam" id="TIGR02872">
    <property type="entry name" value="spore_ytvI"/>
    <property type="match status" value="1"/>
</dbReference>
<reference evidence="7" key="1">
    <citation type="submission" date="2020-10" db="EMBL/GenBank/DDBJ databases">
        <authorList>
            <person name="Gilroy R."/>
        </authorList>
    </citation>
    <scope>NUCLEOTIDE SEQUENCE</scope>
    <source>
        <strain evidence="7">ChiSjej4B22-9803</strain>
    </source>
</reference>
<evidence type="ECO:0000256" key="3">
    <source>
        <dbReference type="ARBA" id="ARBA00022692"/>
    </source>
</evidence>
<dbReference type="InterPro" id="IPR002549">
    <property type="entry name" value="AI-2E-like"/>
</dbReference>
<dbReference type="GO" id="GO:0055085">
    <property type="term" value="P:transmembrane transport"/>
    <property type="evidence" value="ECO:0007669"/>
    <property type="project" value="TreeGrafter"/>
</dbReference>
<dbReference type="PANTHER" id="PTHR21716:SF68">
    <property type="entry name" value="TRANSPORT PROTEIN YTVI-RELATED"/>
    <property type="match status" value="1"/>
</dbReference>
<evidence type="ECO:0000313" key="8">
    <source>
        <dbReference type="Proteomes" id="UP000824111"/>
    </source>
</evidence>
<proteinExistence type="inferred from homology"/>
<feature type="transmembrane region" description="Helical" evidence="6">
    <location>
        <begin position="7"/>
        <end position="28"/>
    </location>
</feature>
<name>A0A9D1LVX8_9FIRM</name>
<reference evidence="7" key="2">
    <citation type="journal article" date="2021" name="PeerJ">
        <title>Extensive microbial diversity within the chicken gut microbiome revealed by metagenomics and culture.</title>
        <authorList>
            <person name="Gilroy R."/>
            <person name="Ravi A."/>
            <person name="Getino M."/>
            <person name="Pursley I."/>
            <person name="Horton D.L."/>
            <person name="Alikhan N.F."/>
            <person name="Baker D."/>
            <person name="Gharbi K."/>
            <person name="Hall N."/>
            <person name="Watson M."/>
            <person name="Adriaenssens E.M."/>
            <person name="Foster-Nyarko E."/>
            <person name="Jarju S."/>
            <person name="Secka A."/>
            <person name="Antonio M."/>
            <person name="Oren A."/>
            <person name="Chaudhuri R.R."/>
            <person name="La Ragione R."/>
            <person name="Hildebrand F."/>
            <person name="Pallen M.J."/>
        </authorList>
    </citation>
    <scope>NUCLEOTIDE SEQUENCE</scope>
    <source>
        <strain evidence="7">ChiSjej4B22-9803</strain>
    </source>
</reference>
<accession>A0A9D1LVX8</accession>
<feature type="transmembrane region" description="Helical" evidence="6">
    <location>
        <begin position="292"/>
        <end position="309"/>
    </location>
</feature>
<comment type="caution">
    <text evidence="7">The sequence shown here is derived from an EMBL/GenBank/DDBJ whole genome shotgun (WGS) entry which is preliminary data.</text>
</comment>
<feature type="transmembrane region" description="Helical" evidence="6">
    <location>
        <begin position="227"/>
        <end position="249"/>
    </location>
</feature>
<feature type="transmembrane region" description="Helical" evidence="6">
    <location>
        <begin position="72"/>
        <end position="94"/>
    </location>
</feature>
<comment type="similarity">
    <text evidence="2">Belongs to the autoinducer-2 exporter (AI-2E) (TC 2.A.86) family.</text>
</comment>
<sequence>MKFKSGPLKAAAVVLVVLLVAVGVFFSFRKVVSAIWYVVMLFFPFILGYLFSQLINPLANWLQKRLKLPRQVSAILVIVLTVGIMGGILTAVIWKIVSEIRALYDQFPVIYESAQTAWAQISSKFANIYAMMPESVQATLDRIGTDISDSLSNGLNIQYSPMMRRAGDFAKSLPNIFIAIVVFILSLYFMVTDAKRVSAVVHRIVPRRVMEGCERIKEEIKKYLGGYVRAQLTIMGIAFVVLWIGLSILHVEYALLIALGIAVLDALPFFGSGAALWPWAAVSFIMNDPRRGVGLLIIYLTLALLRQFIEPKIVSTNIGLHPICTLMAMYVGFKLFSIGGMILGPLVLMLFVSIYHAGIFDGLIRFLKAFYKWIKAELKNIFGIFQTK</sequence>
<keyword evidence="3 6" id="KW-0812">Transmembrane</keyword>
<dbReference type="EMBL" id="DVND01000159">
    <property type="protein sequence ID" value="HIU48932.1"/>
    <property type="molecule type" value="Genomic_DNA"/>
</dbReference>
<comment type="subcellular location">
    <subcellularLocation>
        <location evidence="1">Membrane</location>
        <topology evidence="1">Multi-pass membrane protein</topology>
    </subcellularLocation>
</comment>
<evidence type="ECO:0000256" key="2">
    <source>
        <dbReference type="ARBA" id="ARBA00009773"/>
    </source>
</evidence>
<keyword evidence="4 6" id="KW-1133">Transmembrane helix</keyword>
<evidence type="ECO:0000256" key="4">
    <source>
        <dbReference type="ARBA" id="ARBA00022989"/>
    </source>
</evidence>
<evidence type="ECO:0000256" key="5">
    <source>
        <dbReference type="ARBA" id="ARBA00023136"/>
    </source>
</evidence>
<dbReference type="GO" id="GO:0016020">
    <property type="term" value="C:membrane"/>
    <property type="evidence" value="ECO:0007669"/>
    <property type="project" value="UniProtKB-SubCell"/>
</dbReference>
<feature type="transmembrane region" description="Helical" evidence="6">
    <location>
        <begin position="172"/>
        <end position="191"/>
    </location>
</feature>
<feature type="transmembrane region" description="Helical" evidence="6">
    <location>
        <begin position="34"/>
        <end position="51"/>
    </location>
</feature>
<keyword evidence="5 6" id="KW-0472">Membrane</keyword>
<dbReference type="InterPro" id="IPR014227">
    <property type="entry name" value="YtvI-like"/>
</dbReference>
<evidence type="ECO:0000313" key="7">
    <source>
        <dbReference type="EMBL" id="HIU48932.1"/>
    </source>
</evidence>
<dbReference type="Proteomes" id="UP000824111">
    <property type="component" value="Unassembled WGS sequence"/>
</dbReference>
<evidence type="ECO:0000256" key="6">
    <source>
        <dbReference type="SAM" id="Phobius"/>
    </source>
</evidence>
<gene>
    <name evidence="7" type="primary">ytvI</name>
    <name evidence="7" type="ORF">IAB04_06175</name>
</gene>
<dbReference type="AlphaFoldDB" id="A0A9D1LVX8"/>
<dbReference type="Pfam" id="PF01594">
    <property type="entry name" value="AI-2E_transport"/>
    <property type="match status" value="1"/>
</dbReference>
<protein>
    <submittedName>
        <fullName evidence="7">Sporulation integral membrane protein YtvI</fullName>
    </submittedName>
</protein>
<organism evidence="7 8">
    <name type="scientific">Candidatus Avimonoglobus intestinipullorum</name>
    <dbReference type="NCBI Taxonomy" id="2840699"/>
    <lineage>
        <taxon>Bacteria</taxon>
        <taxon>Bacillati</taxon>
        <taxon>Bacillota</taxon>
        <taxon>Clostridia</taxon>
        <taxon>Eubacteriales</taxon>
        <taxon>Candidatus Avimonoglobus</taxon>
    </lineage>
</organism>
<dbReference type="PANTHER" id="PTHR21716">
    <property type="entry name" value="TRANSMEMBRANE PROTEIN"/>
    <property type="match status" value="1"/>
</dbReference>
<feature type="transmembrane region" description="Helical" evidence="6">
    <location>
        <begin position="255"/>
        <end position="280"/>
    </location>
</feature>
<feature type="transmembrane region" description="Helical" evidence="6">
    <location>
        <begin position="329"/>
        <end position="355"/>
    </location>
</feature>
<evidence type="ECO:0000256" key="1">
    <source>
        <dbReference type="ARBA" id="ARBA00004141"/>
    </source>
</evidence>